<dbReference type="Proteomes" id="UP000294933">
    <property type="component" value="Unassembled WGS sequence"/>
</dbReference>
<dbReference type="AlphaFoldDB" id="A0A4Y7Q8Q0"/>
<reference evidence="2 3" key="1">
    <citation type="submission" date="2018-06" db="EMBL/GenBank/DDBJ databases">
        <title>A transcriptomic atlas of mushroom development highlights an independent origin of complex multicellularity.</title>
        <authorList>
            <consortium name="DOE Joint Genome Institute"/>
            <person name="Krizsan K."/>
            <person name="Almasi E."/>
            <person name="Merenyi Z."/>
            <person name="Sahu N."/>
            <person name="Viragh M."/>
            <person name="Koszo T."/>
            <person name="Mondo S."/>
            <person name="Kiss B."/>
            <person name="Balint B."/>
            <person name="Kues U."/>
            <person name="Barry K."/>
            <person name="Hegedus J.C."/>
            <person name="Henrissat B."/>
            <person name="Johnson J."/>
            <person name="Lipzen A."/>
            <person name="Ohm R."/>
            <person name="Nagy I."/>
            <person name="Pangilinan J."/>
            <person name="Yan J."/>
            <person name="Xiong Y."/>
            <person name="Grigoriev I.V."/>
            <person name="Hibbett D.S."/>
            <person name="Nagy L.G."/>
        </authorList>
    </citation>
    <scope>NUCLEOTIDE SEQUENCE [LARGE SCALE GENOMIC DNA]</scope>
    <source>
        <strain evidence="2 3">SZMC22713</strain>
    </source>
</reference>
<proteinExistence type="predicted"/>
<evidence type="ECO:0000313" key="2">
    <source>
        <dbReference type="EMBL" id="TDL23568.1"/>
    </source>
</evidence>
<dbReference type="OrthoDB" id="3149552at2759"/>
<keyword evidence="3" id="KW-1185">Reference proteome</keyword>
<gene>
    <name evidence="2" type="ORF">BD410DRAFT_839035</name>
</gene>
<dbReference type="EMBL" id="ML170170">
    <property type="protein sequence ID" value="TDL23568.1"/>
    <property type="molecule type" value="Genomic_DNA"/>
</dbReference>
<dbReference type="STRING" id="50990.A0A4Y7Q8Q0"/>
<dbReference type="VEuPathDB" id="FungiDB:BD410DRAFT_839035"/>
<protein>
    <submittedName>
        <fullName evidence="2">Uncharacterized protein</fullName>
    </submittedName>
</protein>
<feature type="region of interest" description="Disordered" evidence="1">
    <location>
        <begin position="179"/>
        <end position="202"/>
    </location>
</feature>
<name>A0A4Y7Q8Q0_9AGAM</name>
<evidence type="ECO:0000313" key="3">
    <source>
        <dbReference type="Proteomes" id="UP000294933"/>
    </source>
</evidence>
<evidence type="ECO:0000256" key="1">
    <source>
        <dbReference type="SAM" id="MobiDB-lite"/>
    </source>
</evidence>
<sequence>MKQEVDFRVAGVCLDVERDLVVLVERKDTPTVLPGGSVLHTITCLLHLFSLSSFSHHPDASRLAISVSFACPTINYSIVIQLGGDHLALLMSKREFIAGADRFFLCNWTNGVGAAYWEAIPHWDTVCFISHYALLLPDTNGFALNIYTFTDDDPGSFVLAASLLLPQKDEDASLMSITARSEPAPRSPRRRVRDHDCSRHTSTPWTYQRQPFTTDPDSAIVVLTMVYIGDANRVQTEQTLVVHRSTLLEHARRDTKSAGSHPTQTHHRVSLEWAAWGPNCTRWGIDGSPWVFSMHGQRLVSMDPVLDPGTVGETTRMMVYDFNMRNAERDVPIEKAQMAQSSTSEHPHMSSDSLKSDVAALDVSGDVGQLVANSGEVGGWPTISRNLGPGGCLSEALNITAQSVISWPAIFENKVVSSLPFRFMCTHEVFDWNRVMIDDERIIGMKEMADDGSMQLLEVIVL</sequence>
<accession>A0A4Y7Q8Q0</accession>
<organism evidence="2 3">
    <name type="scientific">Rickenella mellea</name>
    <dbReference type="NCBI Taxonomy" id="50990"/>
    <lineage>
        <taxon>Eukaryota</taxon>
        <taxon>Fungi</taxon>
        <taxon>Dikarya</taxon>
        <taxon>Basidiomycota</taxon>
        <taxon>Agaricomycotina</taxon>
        <taxon>Agaricomycetes</taxon>
        <taxon>Hymenochaetales</taxon>
        <taxon>Rickenellaceae</taxon>
        <taxon>Rickenella</taxon>
    </lineage>
</organism>